<evidence type="ECO:0000313" key="3">
    <source>
        <dbReference type="EMBL" id="MDO6573468.1"/>
    </source>
</evidence>
<dbReference type="PANTHER" id="PTHR44196:SF1">
    <property type="entry name" value="DEHYDROGENASE_REDUCTASE SDR FAMILY MEMBER 7B"/>
    <property type="match status" value="1"/>
</dbReference>
<dbReference type="Pfam" id="PF00106">
    <property type="entry name" value="adh_short"/>
    <property type="match status" value="1"/>
</dbReference>
<protein>
    <submittedName>
        <fullName evidence="3">SDR family NAD(P)-dependent oxidoreductase</fullName>
    </submittedName>
</protein>
<evidence type="ECO:0000256" key="2">
    <source>
        <dbReference type="ARBA" id="ARBA00023002"/>
    </source>
</evidence>
<dbReference type="InterPro" id="IPR036291">
    <property type="entry name" value="NAD(P)-bd_dom_sf"/>
</dbReference>
<comment type="similarity">
    <text evidence="1">Belongs to the short-chain dehydrogenases/reductases (SDR) family.</text>
</comment>
<dbReference type="PANTHER" id="PTHR44196">
    <property type="entry name" value="DEHYDROGENASE/REDUCTASE SDR FAMILY MEMBER 7B"/>
    <property type="match status" value="1"/>
</dbReference>
<dbReference type="SUPFAM" id="SSF51735">
    <property type="entry name" value="NAD(P)-binding Rossmann-fold domains"/>
    <property type="match status" value="1"/>
</dbReference>
<dbReference type="Gene3D" id="3.40.50.720">
    <property type="entry name" value="NAD(P)-binding Rossmann-like Domain"/>
    <property type="match status" value="1"/>
</dbReference>
<dbReference type="AlphaFoldDB" id="A0AAW7YQ06"/>
<keyword evidence="2" id="KW-0560">Oxidoreductase</keyword>
<reference evidence="3" key="1">
    <citation type="submission" date="2023-07" db="EMBL/GenBank/DDBJ databases">
        <title>Genome content predicts the carbon catabolic preferences of heterotrophic bacteria.</title>
        <authorList>
            <person name="Gralka M."/>
        </authorList>
    </citation>
    <scope>NUCLEOTIDE SEQUENCE</scope>
    <source>
        <strain evidence="3">E2R20</strain>
    </source>
</reference>
<dbReference type="RefSeq" id="WP_046466711.1">
    <property type="nucleotide sequence ID" value="NZ_JAUOQO010000003.1"/>
</dbReference>
<proteinExistence type="inferred from homology"/>
<evidence type="ECO:0000256" key="1">
    <source>
        <dbReference type="ARBA" id="ARBA00006484"/>
    </source>
</evidence>
<comment type="caution">
    <text evidence="3">The sequence shown here is derived from an EMBL/GenBank/DDBJ whole genome shotgun (WGS) entry which is preliminary data.</text>
</comment>
<dbReference type="InterPro" id="IPR002347">
    <property type="entry name" value="SDR_fam"/>
</dbReference>
<name>A0AAW7YQ06_9STAP</name>
<dbReference type="PRINTS" id="PR00081">
    <property type="entry name" value="GDHRDH"/>
</dbReference>
<dbReference type="EMBL" id="JAUOQO010000003">
    <property type="protein sequence ID" value="MDO6573468.1"/>
    <property type="molecule type" value="Genomic_DNA"/>
</dbReference>
<organism evidence="3 4">
    <name type="scientific">Staphylococcus pasteuri_A</name>
    <dbReference type="NCBI Taxonomy" id="3062664"/>
    <lineage>
        <taxon>Bacteria</taxon>
        <taxon>Bacillati</taxon>
        <taxon>Bacillota</taxon>
        <taxon>Bacilli</taxon>
        <taxon>Bacillales</taxon>
        <taxon>Staphylococcaceae</taxon>
        <taxon>Staphylococcus</taxon>
    </lineage>
</organism>
<dbReference type="GO" id="GO:0016491">
    <property type="term" value="F:oxidoreductase activity"/>
    <property type="evidence" value="ECO:0007669"/>
    <property type="project" value="UniProtKB-KW"/>
</dbReference>
<sequence>MIGQHYIVTGGTSGLGLEIVHQLIKRGAKVTILARNIEKFQQINFGSQSYLVDVLKCDLQNQYDIRALSNKIKSPIHGLVYSSGLGYFKSLSAHTTDEIIETYNINIISFNLLFKILKPHLVEHAHIIGISSQAAFVTQAHAAHYGASKAAFNQILNALRLEEPHLHVMTVNPGPIDTPFHQKADPSLSYFNQYRSIMINSKQLASRIVEGIILEKEEINQPSWMHNMLKLYQLAPRFLEKHFSSLFKNKTNH</sequence>
<dbReference type="CDD" id="cd05233">
    <property type="entry name" value="SDR_c"/>
    <property type="match status" value="1"/>
</dbReference>
<dbReference type="GO" id="GO:0016020">
    <property type="term" value="C:membrane"/>
    <property type="evidence" value="ECO:0007669"/>
    <property type="project" value="TreeGrafter"/>
</dbReference>
<dbReference type="Proteomes" id="UP001170310">
    <property type="component" value="Unassembled WGS sequence"/>
</dbReference>
<gene>
    <name evidence="3" type="ORF">Q4528_04770</name>
</gene>
<keyword evidence="4" id="KW-1185">Reference proteome</keyword>
<accession>A0AAW7YQ06</accession>
<evidence type="ECO:0000313" key="4">
    <source>
        <dbReference type="Proteomes" id="UP001170310"/>
    </source>
</evidence>